<protein>
    <submittedName>
        <fullName evidence="1">DUF4230 domain-containing protein</fullName>
    </submittedName>
</protein>
<comment type="caution">
    <text evidence="1">The sequence shown here is derived from an EMBL/GenBank/DDBJ whole genome shotgun (WGS) entry which is preliminary data.</text>
</comment>
<dbReference type="InterPro" id="IPR025324">
    <property type="entry name" value="DUF4230"/>
</dbReference>
<dbReference type="PROSITE" id="PS51257">
    <property type="entry name" value="PROKAR_LIPOPROTEIN"/>
    <property type="match status" value="1"/>
</dbReference>
<accession>A0A8J6U0Z7</accession>
<keyword evidence="2" id="KW-1185">Reference proteome</keyword>
<dbReference type="Pfam" id="PF14014">
    <property type="entry name" value="DUF4230"/>
    <property type="match status" value="1"/>
</dbReference>
<dbReference type="RefSeq" id="WP_216714685.1">
    <property type="nucleotide sequence ID" value="NZ_JACVEL010000013.1"/>
</dbReference>
<reference evidence="1" key="1">
    <citation type="submission" date="2020-09" db="EMBL/GenBank/DDBJ databases">
        <title>Taishania pollutisoli gen. nov., sp. nov., Isolated from Tetrabromobisphenol A-Contaminated Soil.</title>
        <authorList>
            <person name="Chen Q."/>
        </authorList>
    </citation>
    <scope>NUCLEOTIDE SEQUENCE</scope>
    <source>
        <strain evidence="1">CZZ-1</strain>
    </source>
</reference>
<sequence>MKKILIIATVLFFFSCSEKTQSPVQKVHDIKELGTLATTEYTYGKILQLNDDKEWYKIGDRKILISVRAKVKAGVDLTKMNEQDVVEKDDQTIQLTLPAPEIVSFDMNPNDIRTEMQDINGFRANFSQDEKVKILQLGETSIREELKESNILSDARKNARVFLTDFYKDMGYETVIIDFKPSEERGTK</sequence>
<dbReference type="EMBL" id="JACVEL010000013">
    <property type="protein sequence ID" value="MBC9813658.1"/>
    <property type="molecule type" value="Genomic_DNA"/>
</dbReference>
<evidence type="ECO:0000313" key="2">
    <source>
        <dbReference type="Proteomes" id="UP000652681"/>
    </source>
</evidence>
<name>A0A8J6U0Z7_9FLAO</name>
<evidence type="ECO:0000313" key="1">
    <source>
        <dbReference type="EMBL" id="MBC9813658.1"/>
    </source>
</evidence>
<dbReference type="Proteomes" id="UP000652681">
    <property type="component" value="Unassembled WGS sequence"/>
</dbReference>
<organism evidence="1 2">
    <name type="scientific">Taishania pollutisoli</name>
    <dbReference type="NCBI Taxonomy" id="2766479"/>
    <lineage>
        <taxon>Bacteria</taxon>
        <taxon>Pseudomonadati</taxon>
        <taxon>Bacteroidota</taxon>
        <taxon>Flavobacteriia</taxon>
        <taxon>Flavobacteriales</taxon>
        <taxon>Crocinitomicaceae</taxon>
        <taxon>Taishania</taxon>
    </lineage>
</organism>
<dbReference type="AlphaFoldDB" id="A0A8J6U0Z7"/>
<gene>
    <name evidence="1" type="ORF">H9Y05_14375</name>
</gene>
<proteinExistence type="predicted"/>